<proteinExistence type="predicted"/>
<sequence>MRGPERRGHRPARREARDEDPRRIHLMPGGHRLHELGQKRGLAAMGLLIAGPEPVPAALRIVAAALMGIENDQPVPLGRFIHPGAGREILGRLGAAGQHQDEPRPALLRQYRRLESPAAQRSEAAS</sequence>
<reference evidence="2 3" key="2">
    <citation type="submission" date="2014-10" db="EMBL/GenBank/DDBJ databases">
        <title>Paracoccus sanguinis sp. nov., isolated from clinical specimens of New York State patients.</title>
        <authorList>
            <person name="Mingle L.A."/>
            <person name="Cole J.A."/>
            <person name="Lapierre P."/>
            <person name="Musser K.A."/>
        </authorList>
    </citation>
    <scope>NUCLEOTIDE SEQUENCE [LARGE SCALE GENOMIC DNA]</scope>
    <source>
        <strain evidence="2 3">HAMBI 3106</strain>
    </source>
</reference>
<accession>A0A099ETG5</accession>
<comment type="caution">
    <text evidence="2">The sequence shown here is derived from an EMBL/GenBank/DDBJ whole genome shotgun (WGS) entry which is preliminary data.</text>
</comment>
<evidence type="ECO:0000313" key="2">
    <source>
        <dbReference type="EMBL" id="KGJ01544.1"/>
    </source>
</evidence>
<feature type="compositionally biased region" description="Basic and acidic residues" evidence="1">
    <location>
        <begin position="13"/>
        <end position="23"/>
    </location>
</feature>
<evidence type="ECO:0000256" key="1">
    <source>
        <dbReference type="SAM" id="MobiDB-lite"/>
    </source>
</evidence>
<organism evidence="2 3">
    <name type="scientific">Paracoccus sphaerophysae</name>
    <dbReference type="NCBI Taxonomy" id="690417"/>
    <lineage>
        <taxon>Bacteria</taxon>
        <taxon>Pseudomonadati</taxon>
        <taxon>Pseudomonadota</taxon>
        <taxon>Alphaproteobacteria</taxon>
        <taxon>Rhodobacterales</taxon>
        <taxon>Paracoccaceae</taxon>
        <taxon>Paracoccus</taxon>
    </lineage>
</organism>
<name>A0A099ETG5_9RHOB</name>
<dbReference type="AlphaFoldDB" id="A0A099ETG5"/>
<keyword evidence="3" id="KW-1185">Reference proteome</keyword>
<dbReference type="EMBL" id="JRKS01000109">
    <property type="protein sequence ID" value="KGJ01544.1"/>
    <property type="molecule type" value="Genomic_DNA"/>
</dbReference>
<protein>
    <submittedName>
        <fullName evidence="2">Uncharacterized protein</fullName>
    </submittedName>
</protein>
<dbReference type="Proteomes" id="UP000029917">
    <property type="component" value="Unassembled WGS sequence"/>
</dbReference>
<reference evidence="2 3" key="1">
    <citation type="submission" date="2014-09" db="EMBL/GenBank/DDBJ databases">
        <authorList>
            <person name="McGinnis J.M."/>
            <person name="Wolfgang W.J."/>
        </authorList>
    </citation>
    <scope>NUCLEOTIDE SEQUENCE [LARGE SCALE GENOMIC DNA]</scope>
    <source>
        <strain evidence="2 3">HAMBI 3106</strain>
    </source>
</reference>
<evidence type="ECO:0000313" key="3">
    <source>
        <dbReference type="Proteomes" id="UP000029917"/>
    </source>
</evidence>
<gene>
    <name evidence="2" type="ORF">IC63_16890</name>
</gene>
<feature type="region of interest" description="Disordered" evidence="1">
    <location>
        <begin position="1"/>
        <end position="33"/>
    </location>
</feature>